<dbReference type="EMBL" id="KL198016">
    <property type="protein sequence ID" value="KDQ21522.1"/>
    <property type="molecule type" value="Genomic_DNA"/>
</dbReference>
<protein>
    <submittedName>
        <fullName evidence="2">Uncharacterized protein</fullName>
    </submittedName>
</protein>
<dbReference type="Proteomes" id="UP000027195">
    <property type="component" value="Unassembled WGS sequence"/>
</dbReference>
<evidence type="ECO:0000313" key="3">
    <source>
        <dbReference type="Proteomes" id="UP000027195"/>
    </source>
</evidence>
<dbReference type="HOGENOM" id="CLU_924353_0_0_1"/>
<keyword evidence="1" id="KW-1133">Transmembrane helix</keyword>
<organism evidence="2 3">
    <name type="scientific">Botryobasidium botryosum (strain FD-172 SS1)</name>
    <dbReference type="NCBI Taxonomy" id="930990"/>
    <lineage>
        <taxon>Eukaryota</taxon>
        <taxon>Fungi</taxon>
        <taxon>Dikarya</taxon>
        <taxon>Basidiomycota</taxon>
        <taxon>Agaricomycotina</taxon>
        <taxon>Agaricomycetes</taxon>
        <taxon>Cantharellales</taxon>
        <taxon>Botryobasidiaceae</taxon>
        <taxon>Botryobasidium</taxon>
    </lineage>
</organism>
<evidence type="ECO:0000256" key="1">
    <source>
        <dbReference type="SAM" id="Phobius"/>
    </source>
</evidence>
<feature type="transmembrane region" description="Helical" evidence="1">
    <location>
        <begin position="12"/>
        <end position="35"/>
    </location>
</feature>
<sequence>MCPQSHRIRKKFWASVTEGTLTLALIACGGGGASIGRRKFTCVLVLPIGKRPVESSEDIPTVQRPEPLTVAPFLDSCSSCCIPVNPADCLGSSKDSVAALLDTPDLRFHYSNIDSESDEDSCEHLPLDPPADDLWEPTCDCGCSELTSRGLRPSKLVDVLCESVLGLFHGDDITRRPSKVALNPRGNELPQTPQSACSFYENLKGQFTPSSPQAALPFDGRRRALIIAIEYHDQFWPQSNPPPIPIIPVSPITPSTPAKESRGRPWWKSRGVQGIPNSMQLNTHGDAAAVCELIKRLSFDL</sequence>
<dbReference type="AlphaFoldDB" id="A0A067NBL5"/>
<name>A0A067NBL5_BOTB1</name>
<dbReference type="InParanoid" id="A0A067NBL5"/>
<accession>A0A067NBL5</accession>
<keyword evidence="1" id="KW-0472">Membrane</keyword>
<evidence type="ECO:0000313" key="2">
    <source>
        <dbReference type="EMBL" id="KDQ21522.1"/>
    </source>
</evidence>
<keyword evidence="1" id="KW-0812">Transmembrane</keyword>
<proteinExistence type="predicted"/>
<keyword evidence="3" id="KW-1185">Reference proteome</keyword>
<gene>
    <name evidence="2" type="ORF">BOTBODRAFT_205690</name>
</gene>
<reference evidence="3" key="1">
    <citation type="journal article" date="2014" name="Proc. Natl. Acad. Sci. U.S.A.">
        <title>Extensive sampling of basidiomycete genomes demonstrates inadequacy of the white-rot/brown-rot paradigm for wood decay fungi.</title>
        <authorList>
            <person name="Riley R."/>
            <person name="Salamov A.A."/>
            <person name="Brown D.W."/>
            <person name="Nagy L.G."/>
            <person name="Floudas D."/>
            <person name="Held B.W."/>
            <person name="Levasseur A."/>
            <person name="Lombard V."/>
            <person name="Morin E."/>
            <person name="Otillar R."/>
            <person name="Lindquist E.A."/>
            <person name="Sun H."/>
            <person name="LaButti K.M."/>
            <person name="Schmutz J."/>
            <person name="Jabbour D."/>
            <person name="Luo H."/>
            <person name="Baker S.E."/>
            <person name="Pisabarro A.G."/>
            <person name="Walton J.D."/>
            <person name="Blanchette R.A."/>
            <person name="Henrissat B."/>
            <person name="Martin F."/>
            <person name="Cullen D."/>
            <person name="Hibbett D.S."/>
            <person name="Grigoriev I.V."/>
        </authorList>
    </citation>
    <scope>NUCLEOTIDE SEQUENCE [LARGE SCALE GENOMIC DNA]</scope>
    <source>
        <strain evidence="3">FD-172 SS1</strain>
    </source>
</reference>